<feature type="region of interest" description="Disordered" evidence="1">
    <location>
        <begin position="1"/>
        <end position="25"/>
    </location>
</feature>
<dbReference type="EMBL" id="JACVVK020000120">
    <property type="protein sequence ID" value="KAK7490995.1"/>
    <property type="molecule type" value="Genomic_DNA"/>
</dbReference>
<accession>A0ABD0KV00</accession>
<comment type="caution">
    <text evidence="2">The sequence shown here is derived from an EMBL/GenBank/DDBJ whole genome shotgun (WGS) entry which is preliminary data.</text>
</comment>
<proteinExistence type="predicted"/>
<dbReference type="AlphaFoldDB" id="A0ABD0KV00"/>
<evidence type="ECO:0000313" key="2">
    <source>
        <dbReference type="EMBL" id="KAK7490995.1"/>
    </source>
</evidence>
<evidence type="ECO:0000313" key="3">
    <source>
        <dbReference type="Proteomes" id="UP001519460"/>
    </source>
</evidence>
<evidence type="ECO:0000256" key="1">
    <source>
        <dbReference type="SAM" id="MobiDB-lite"/>
    </source>
</evidence>
<gene>
    <name evidence="2" type="ORF">BaRGS_00017691</name>
</gene>
<protein>
    <submittedName>
        <fullName evidence="2">Uncharacterized protein</fullName>
    </submittedName>
</protein>
<dbReference type="Proteomes" id="UP001519460">
    <property type="component" value="Unassembled WGS sequence"/>
</dbReference>
<organism evidence="2 3">
    <name type="scientific">Batillaria attramentaria</name>
    <dbReference type="NCBI Taxonomy" id="370345"/>
    <lineage>
        <taxon>Eukaryota</taxon>
        <taxon>Metazoa</taxon>
        <taxon>Spiralia</taxon>
        <taxon>Lophotrochozoa</taxon>
        <taxon>Mollusca</taxon>
        <taxon>Gastropoda</taxon>
        <taxon>Caenogastropoda</taxon>
        <taxon>Sorbeoconcha</taxon>
        <taxon>Cerithioidea</taxon>
        <taxon>Batillariidae</taxon>
        <taxon>Batillaria</taxon>
    </lineage>
</organism>
<sequence>MRYASVTQHNPHHSPAASTRGLETDTMRPFFHSQRLQRMSLQTPGDAREGGTITLKRPLSPYFINVPSVRESGGRFQNPIRLSRHCIAESAGRPVIRGTQ</sequence>
<reference evidence="2 3" key="1">
    <citation type="journal article" date="2023" name="Sci. Data">
        <title>Genome assembly of the Korean intertidal mud-creeper Batillaria attramentaria.</title>
        <authorList>
            <person name="Patra A.K."/>
            <person name="Ho P.T."/>
            <person name="Jun S."/>
            <person name="Lee S.J."/>
            <person name="Kim Y."/>
            <person name="Won Y.J."/>
        </authorList>
    </citation>
    <scope>NUCLEOTIDE SEQUENCE [LARGE SCALE GENOMIC DNA]</scope>
    <source>
        <strain evidence="2">Wonlab-2016</strain>
    </source>
</reference>
<name>A0ABD0KV00_9CAEN</name>
<keyword evidence="3" id="KW-1185">Reference proteome</keyword>